<keyword evidence="1" id="KW-0812">Transmembrane</keyword>
<keyword evidence="1" id="KW-0472">Membrane</keyword>
<accession>A0A5D3YFJ9</accession>
<gene>
    <name evidence="2" type="ORF">LX73_2449</name>
</gene>
<dbReference type="GO" id="GO:0005886">
    <property type="term" value="C:plasma membrane"/>
    <property type="evidence" value="ECO:0007669"/>
    <property type="project" value="TreeGrafter"/>
</dbReference>
<dbReference type="OrthoDB" id="9812349at2"/>
<dbReference type="RefSeq" id="WP_148899753.1">
    <property type="nucleotide sequence ID" value="NZ_VNHY01000004.1"/>
</dbReference>
<sequence>MEWYMKVLRQYADFNGRARRKEFWMFTLINFLIYLGLYVLAFAVGASDPESALAAVIFGVIGLYGLGILIPSLAVSVRRLHDTGRSGWWILIQLVPAIGAIVLIVFLVQDSDTGANEYGENPKGPRTTQPL</sequence>
<name>A0A5D3YFJ9_9BACT</name>
<dbReference type="PANTHER" id="PTHR34980">
    <property type="entry name" value="INNER MEMBRANE PROTEIN-RELATED-RELATED"/>
    <property type="match status" value="1"/>
</dbReference>
<organism evidence="2 3">
    <name type="scientific">Fodinibius salinus</name>
    <dbReference type="NCBI Taxonomy" id="860790"/>
    <lineage>
        <taxon>Bacteria</taxon>
        <taxon>Pseudomonadati</taxon>
        <taxon>Balneolota</taxon>
        <taxon>Balneolia</taxon>
        <taxon>Balneolales</taxon>
        <taxon>Balneolaceae</taxon>
        <taxon>Fodinibius</taxon>
    </lineage>
</organism>
<comment type="caution">
    <text evidence="2">The sequence shown here is derived from an EMBL/GenBank/DDBJ whole genome shotgun (WGS) entry which is preliminary data.</text>
</comment>
<feature type="transmembrane region" description="Helical" evidence="1">
    <location>
        <begin position="23"/>
        <end position="46"/>
    </location>
</feature>
<evidence type="ECO:0000313" key="2">
    <source>
        <dbReference type="EMBL" id="TYP92196.1"/>
    </source>
</evidence>
<feature type="transmembrane region" description="Helical" evidence="1">
    <location>
        <begin position="52"/>
        <end position="75"/>
    </location>
</feature>
<dbReference type="Proteomes" id="UP000324595">
    <property type="component" value="Unassembled WGS sequence"/>
</dbReference>
<proteinExistence type="predicted"/>
<keyword evidence="1" id="KW-1133">Transmembrane helix</keyword>
<dbReference type="AlphaFoldDB" id="A0A5D3YFJ9"/>
<protein>
    <submittedName>
        <fullName evidence="2">Uncharacterized membrane protein YhaH, DUF805 family</fullName>
    </submittedName>
</protein>
<keyword evidence="3" id="KW-1185">Reference proteome</keyword>
<feature type="transmembrane region" description="Helical" evidence="1">
    <location>
        <begin position="87"/>
        <end position="108"/>
    </location>
</feature>
<evidence type="ECO:0000313" key="3">
    <source>
        <dbReference type="Proteomes" id="UP000324595"/>
    </source>
</evidence>
<dbReference type="EMBL" id="VNHY01000004">
    <property type="protein sequence ID" value="TYP92196.1"/>
    <property type="molecule type" value="Genomic_DNA"/>
</dbReference>
<dbReference type="InterPro" id="IPR008523">
    <property type="entry name" value="DUF805"/>
</dbReference>
<dbReference type="PANTHER" id="PTHR34980:SF2">
    <property type="entry name" value="INNER MEMBRANE PROTEIN YHAH-RELATED"/>
    <property type="match status" value="1"/>
</dbReference>
<evidence type="ECO:0000256" key="1">
    <source>
        <dbReference type="SAM" id="Phobius"/>
    </source>
</evidence>
<dbReference type="Pfam" id="PF05656">
    <property type="entry name" value="DUF805"/>
    <property type="match status" value="1"/>
</dbReference>
<reference evidence="2 3" key="1">
    <citation type="submission" date="2019-07" db="EMBL/GenBank/DDBJ databases">
        <title>Genomic Encyclopedia of Archaeal and Bacterial Type Strains, Phase II (KMG-II): from individual species to whole genera.</title>
        <authorList>
            <person name="Goeker M."/>
        </authorList>
    </citation>
    <scope>NUCLEOTIDE SEQUENCE [LARGE SCALE GENOMIC DNA]</scope>
    <source>
        <strain evidence="2 3">DSM 21935</strain>
    </source>
</reference>